<keyword evidence="3" id="KW-1185">Reference proteome</keyword>
<feature type="transmembrane region" description="Helical" evidence="1">
    <location>
        <begin position="266"/>
        <end position="286"/>
    </location>
</feature>
<feature type="transmembrane region" description="Helical" evidence="1">
    <location>
        <begin position="185"/>
        <end position="202"/>
    </location>
</feature>
<protein>
    <recommendedName>
        <fullName evidence="4">M50 family peptidase</fullName>
    </recommendedName>
</protein>
<feature type="transmembrane region" description="Helical" evidence="1">
    <location>
        <begin position="89"/>
        <end position="111"/>
    </location>
</feature>
<accession>A0ABP6T744</accession>
<evidence type="ECO:0008006" key="4">
    <source>
        <dbReference type="Google" id="ProtNLM"/>
    </source>
</evidence>
<name>A0ABP6T744_9ACTN</name>
<evidence type="ECO:0000313" key="2">
    <source>
        <dbReference type="EMBL" id="GAA3393406.1"/>
    </source>
</evidence>
<dbReference type="Pfam" id="PF13398">
    <property type="entry name" value="Peptidase_M50B"/>
    <property type="match status" value="1"/>
</dbReference>
<dbReference type="EMBL" id="BAAAYN010000043">
    <property type="protein sequence ID" value="GAA3393406.1"/>
    <property type="molecule type" value="Genomic_DNA"/>
</dbReference>
<organism evidence="2 3">
    <name type="scientific">Cryptosporangium minutisporangium</name>
    <dbReference type="NCBI Taxonomy" id="113569"/>
    <lineage>
        <taxon>Bacteria</taxon>
        <taxon>Bacillati</taxon>
        <taxon>Actinomycetota</taxon>
        <taxon>Actinomycetes</taxon>
        <taxon>Cryptosporangiales</taxon>
        <taxon>Cryptosporangiaceae</taxon>
        <taxon>Cryptosporangium</taxon>
    </lineage>
</organism>
<feature type="transmembrane region" description="Helical" evidence="1">
    <location>
        <begin position="208"/>
        <end position="226"/>
    </location>
</feature>
<feature type="transmembrane region" description="Helical" evidence="1">
    <location>
        <begin position="233"/>
        <end position="254"/>
    </location>
</feature>
<feature type="transmembrane region" description="Helical" evidence="1">
    <location>
        <begin position="155"/>
        <end position="178"/>
    </location>
</feature>
<proteinExistence type="predicted"/>
<keyword evidence="1" id="KW-0472">Membrane</keyword>
<evidence type="ECO:0000313" key="3">
    <source>
        <dbReference type="Proteomes" id="UP001501676"/>
    </source>
</evidence>
<keyword evidence="1" id="KW-0812">Transmembrane</keyword>
<sequence>MRAVQGSLDGAVGASLGPDVGDPAVSVGHVGRSQGWTPRHSPGGTMTAGLLPLSVLLAPSPAPSEPGPAATPGRLEEVMSNIAEAQPSAPTWLVICTGLAALGLSGSFVFIDWLVSASHEGAHAVMSDFTSKLEWVKIPLNGNPGTKPSDDTGHLASIAIGVVGYIGPSLFGLLGAVLLAHDHPVAVLWLAIVLFAALLWNITNPFGFVVVGLLGGFVLVVAWSTSIRSQTTVAYLMVWSLLIAGLGDVAKLAVKSDHTRLRELTWIPARIWALSHLAFCAYALYLGGRMLLTG</sequence>
<comment type="caution">
    <text evidence="2">The sequence shown here is derived from an EMBL/GenBank/DDBJ whole genome shotgun (WGS) entry which is preliminary data.</text>
</comment>
<dbReference type="InterPro" id="IPR049500">
    <property type="entry name" value="Peptidase_M50B-like"/>
</dbReference>
<dbReference type="Proteomes" id="UP001501676">
    <property type="component" value="Unassembled WGS sequence"/>
</dbReference>
<reference evidence="3" key="1">
    <citation type="journal article" date="2019" name="Int. J. Syst. Evol. Microbiol.">
        <title>The Global Catalogue of Microorganisms (GCM) 10K type strain sequencing project: providing services to taxonomists for standard genome sequencing and annotation.</title>
        <authorList>
            <consortium name="The Broad Institute Genomics Platform"/>
            <consortium name="The Broad Institute Genome Sequencing Center for Infectious Disease"/>
            <person name="Wu L."/>
            <person name="Ma J."/>
        </authorList>
    </citation>
    <scope>NUCLEOTIDE SEQUENCE [LARGE SCALE GENOMIC DNA]</scope>
    <source>
        <strain evidence="3">JCM 9458</strain>
    </source>
</reference>
<evidence type="ECO:0000256" key="1">
    <source>
        <dbReference type="SAM" id="Phobius"/>
    </source>
</evidence>
<keyword evidence="1" id="KW-1133">Transmembrane helix</keyword>
<gene>
    <name evidence="2" type="ORF">GCM10020369_58800</name>
</gene>